<organism evidence="2 3">
    <name type="scientific">Hyphopichia burtonii NRRL Y-1933</name>
    <dbReference type="NCBI Taxonomy" id="984485"/>
    <lineage>
        <taxon>Eukaryota</taxon>
        <taxon>Fungi</taxon>
        <taxon>Dikarya</taxon>
        <taxon>Ascomycota</taxon>
        <taxon>Saccharomycotina</taxon>
        <taxon>Pichiomycetes</taxon>
        <taxon>Debaryomycetaceae</taxon>
        <taxon>Hyphopichia</taxon>
    </lineage>
</organism>
<dbReference type="GeneID" id="30995146"/>
<dbReference type="EMBL" id="KV454538">
    <property type="protein sequence ID" value="ODV70223.1"/>
    <property type="molecule type" value="Genomic_DNA"/>
</dbReference>
<dbReference type="AlphaFoldDB" id="A0A1E4RSI4"/>
<name>A0A1E4RSI4_9ASCO</name>
<evidence type="ECO:0000313" key="2">
    <source>
        <dbReference type="EMBL" id="ODV70223.1"/>
    </source>
</evidence>
<dbReference type="Proteomes" id="UP000095085">
    <property type="component" value="Unassembled WGS sequence"/>
</dbReference>
<sequence length="60" mass="6923">MMGSVHDKSEPKPEANDNHKVHTTEQSHDGNTETWVLAAWWVLFEGNGERRDVFLVTSWN</sequence>
<keyword evidence="3" id="KW-1185">Reference proteome</keyword>
<dbReference type="RefSeq" id="XP_020079290.1">
    <property type="nucleotide sequence ID" value="XM_020220596.1"/>
</dbReference>
<evidence type="ECO:0000256" key="1">
    <source>
        <dbReference type="SAM" id="MobiDB-lite"/>
    </source>
</evidence>
<reference evidence="3" key="1">
    <citation type="submission" date="2016-05" db="EMBL/GenBank/DDBJ databases">
        <title>Comparative genomics of biotechnologically important yeasts.</title>
        <authorList>
            <consortium name="DOE Joint Genome Institute"/>
            <person name="Riley R."/>
            <person name="Haridas S."/>
            <person name="Wolfe K.H."/>
            <person name="Lopes M.R."/>
            <person name="Hittinger C.T."/>
            <person name="Goker M."/>
            <person name="Salamov A."/>
            <person name="Wisecaver J."/>
            <person name="Long T.M."/>
            <person name="Aerts A.L."/>
            <person name="Barry K."/>
            <person name="Choi C."/>
            <person name="Clum A."/>
            <person name="Coughlan A.Y."/>
            <person name="Deshpande S."/>
            <person name="Douglass A.P."/>
            <person name="Hanson S.J."/>
            <person name="Klenk H.-P."/>
            <person name="Labutti K."/>
            <person name="Lapidus A."/>
            <person name="Lindquist E."/>
            <person name="Lipzen A."/>
            <person name="Meier-Kolthoff J.P."/>
            <person name="Ohm R.A."/>
            <person name="Otillar R.P."/>
            <person name="Pangilinan J."/>
            <person name="Peng Y."/>
            <person name="Rokas A."/>
            <person name="Rosa C.A."/>
            <person name="Scheuner C."/>
            <person name="Sibirny A.A."/>
            <person name="Slot J.C."/>
            <person name="Stielow J.B."/>
            <person name="Sun H."/>
            <person name="Kurtzman C.P."/>
            <person name="Blackwell M."/>
            <person name="Grigoriev I.V."/>
            <person name="Jeffries T.W."/>
        </authorList>
    </citation>
    <scope>NUCLEOTIDE SEQUENCE [LARGE SCALE GENOMIC DNA]</scope>
    <source>
        <strain evidence="3">NRRL Y-1933</strain>
    </source>
</reference>
<feature type="region of interest" description="Disordered" evidence="1">
    <location>
        <begin position="1"/>
        <end position="30"/>
    </location>
</feature>
<proteinExistence type="predicted"/>
<accession>A0A1E4RSI4</accession>
<evidence type="ECO:0000313" key="3">
    <source>
        <dbReference type="Proteomes" id="UP000095085"/>
    </source>
</evidence>
<protein>
    <submittedName>
        <fullName evidence="2">Uncharacterized protein</fullName>
    </submittedName>
</protein>
<gene>
    <name evidence="2" type="ORF">HYPBUDRAFT_151635</name>
</gene>